<organism evidence="5 6">
    <name type="scientific">Dekkera bruxellensis</name>
    <name type="common">Brettanomyces custersii</name>
    <dbReference type="NCBI Taxonomy" id="5007"/>
    <lineage>
        <taxon>Eukaryota</taxon>
        <taxon>Fungi</taxon>
        <taxon>Dikarya</taxon>
        <taxon>Ascomycota</taxon>
        <taxon>Saccharomycotina</taxon>
        <taxon>Pichiomycetes</taxon>
        <taxon>Pichiales</taxon>
        <taxon>Pichiaceae</taxon>
        <taxon>Brettanomyces</taxon>
    </lineage>
</organism>
<dbReference type="Proteomes" id="UP000568158">
    <property type="component" value="Unassembled WGS sequence"/>
</dbReference>
<feature type="compositionally biased region" description="Pro residues" evidence="3">
    <location>
        <begin position="700"/>
        <end position="710"/>
    </location>
</feature>
<evidence type="ECO:0000256" key="1">
    <source>
        <dbReference type="ARBA" id="ARBA00022443"/>
    </source>
</evidence>
<feature type="compositionally biased region" description="Pro residues" evidence="3">
    <location>
        <begin position="562"/>
        <end position="599"/>
    </location>
</feature>
<dbReference type="Gene3D" id="2.30.30.40">
    <property type="entry name" value="SH3 Domains"/>
    <property type="match status" value="1"/>
</dbReference>
<gene>
    <name evidence="5" type="ORF">HII12_004287</name>
</gene>
<dbReference type="Pfam" id="PF25459">
    <property type="entry name" value="AIM3_BBC1_C"/>
    <property type="match status" value="1"/>
</dbReference>
<accession>A0A8H6B9V6</accession>
<feature type="compositionally biased region" description="Acidic residues" evidence="3">
    <location>
        <begin position="329"/>
        <end position="341"/>
    </location>
</feature>
<feature type="region of interest" description="Disordered" evidence="3">
    <location>
        <begin position="243"/>
        <end position="777"/>
    </location>
</feature>
<dbReference type="SUPFAM" id="SSF50044">
    <property type="entry name" value="SH3-domain"/>
    <property type="match status" value="1"/>
</dbReference>
<feature type="compositionally biased region" description="Acidic residues" evidence="3">
    <location>
        <begin position="73"/>
        <end position="97"/>
    </location>
</feature>
<feature type="compositionally biased region" description="Acidic residues" evidence="3">
    <location>
        <begin position="265"/>
        <end position="274"/>
    </location>
</feature>
<evidence type="ECO:0000313" key="5">
    <source>
        <dbReference type="EMBL" id="KAF6007875.1"/>
    </source>
</evidence>
<name>A0A8H6B9V6_DEKBR</name>
<feature type="compositionally biased region" description="Basic and acidic residues" evidence="3">
    <location>
        <begin position="523"/>
        <end position="536"/>
    </location>
</feature>
<feature type="compositionally biased region" description="Basic and acidic residues" evidence="3">
    <location>
        <begin position="275"/>
        <end position="297"/>
    </location>
</feature>
<dbReference type="SMART" id="SM00326">
    <property type="entry name" value="SH3"/>
    <property type="match status" value="1"/>
</dbReference>
<proteinExistence type="predicted"/>
<dbReference type="InterPro" id="IPR036028">
    <property type="entry name" value="SH3-like_dom_sf"/>
</dbReference>
<feature type="compositionally biased region" description="Polar residues" evidence="3">
    <location>
        <begin position="666"/>
        <end position="692"/>
    </location>
</feature>
<feature type="compositionally biased region" description="Pro residues" evidence="3">
    <location>
        <begin position="758"/>
        <end position="777"/>
    </location>
</feature>
<feature type="compositionally biased region" description="Pro residues" evidence="3">
    <location>
        <begin position="625"/>
        <end position="640"/>
    </location>
</feature>
<evidence type="ECO:0000259" key="4">
    <source>
        <dbReference type="PROSITE" id="PS50002"/>
    </source>
</evidence>
<dbReference type="InterPro" id="IPR057402">
    <property type="entry name" value="AIM3_BBC1_C"/>
</dbReference>
<feature type="compositionally biased region" description="Basic and acidic residues" evidence="3">
    <location>
        <begin position="98"/>
        <end position="114"/>
    </location>
</feature>
<reference evidence="5 6" key="1">
    <citation type="journal article" date="2020" name="Appl. Microbiol. Biotechnol.">
        <title>Targeted gene deletion in Brettanomyces bruxellensis with an expression-free CRISPR-Cas9 system.</title>
        <authorList>
            <person name="Varela C."/>
            <person name="Bartel C."/>
            <person name="Onetto C."/>
            <person name="Borneman A."/>
        </authorList>
    </citation>
    <scope>NUCLEOTIDE SEQUENCE [LARGE SCALE GENOMIC DNA]</scope>
    <source>
        <strain evidence="5 6">AWRI1613</strain>
    </source>
</reference>
<feature type="compositionally biased region" description="Acidic residues" evidence="3">
    <location>
        <begin position="395"/>
        <end position="429"/>
    </location>
</feature>
<feature type="domain" description="SH3" evidence="4">
    <location>
        <begin position="3"/>
        <end position="71"/>
    </location>
</feature>
<keyword evidence="1 2" id="KW-0728">SH3 domain</keyword>
<feature type="compositionally biased region" description="Basic and acidic residues" evidence="3">
    <location>
        <begin position="354"/>
        <end position="394"/>
    </location>
</feature>
<protein>
    <recommendedName>
        <fullName evidence="4">SH3 domain-containing protein</fullName>
    </recommendedName>
</protein>
<feature type="compositionally biased region" description="Basic and acidic residues" evidence="3">
    <location>
        <begin position="305"/>
        <end position="328"/>
    </location>
</feature>
<evidence type="ECO:0000313" key="6">
    <source>
        <dbReference type="Proteomes" id="UP000568158"/>
    </source>
</evidence>
<dbReference type="EMBL" id="JABCYN010000040">
    <property type="protein sequence ID" value="KAF6007875.1"/>
    <property type="molecule type" value="Genomic_DNA"/>
</dbReference>
<dbReference type="InterPro" id="IPR001452">
    <property type="entry name" value="SH3_domain"/>
</dbReference>
<evidence type="ECO:0000256" key="2">
    <source>
        <dbReference type="PROSITE-ProRule" id="PRU00192"/>
    </source>
</evidence>
<dbReference type="AlphaFoldDB" id="A0A8H6B9V6"/>
<feature type="compositionally biased region" description="Basic residues" evidence="3">
    <location>
        <begin position="465"/>
        <end position="474"/>
    </location>
</feature>
<evidence type="ECO:0000256" key="3">
    <source>
        <dbReference type="SAM" id="MobiDB-lite"/>
    </source>
</evidence>
<feature type="compositionally biased region" description="Basic and acidic residues" evidence="3">
    <location>
        <begin position="243"/>
        <end position="264"/>
    </location>
</feature>
<sequence length="1069" mass="119036">MVQVPYTVIAQYPYTPEAENAVDDLAFGTGQLITVTEVVDDDWLYGSYKDLKTGDILSGYFPKSFVETKKEEEEKEEKEEEKEEKEEEEKEEKEEEKEEKKEEKEDQVKEEKVNEVNNEAENEFNDSIPEQEVSKQKEAVKTAAEPQITKKEEKLNDLNEKEPDSDKITSSPITKAALKEPITKASGFKDKINAFNDVSAPPPIPGKVPEESFVQKRYVAPSSSSVEVLTAAERDIIARRKQALREKQRAEQQKLEVVKSRETEQQQEAEEEKEEAVPKMTLKERLKMLEERQKQDEEALAAAMKRREEKKRQREKKKEEEESKKAEIADAENVDDVEEMSEETKQQEMVGGEGKNEEGDKEEGKEKYDDEIADEGSDKEANAENAMEEHRIDENADENEKEENGDDEEEEEEENENEEEEEEEDDDDEELRRRRLRERMAKLSGGMGMMGMLGLGGASPVEPKKSKKKTKTNKHAGEKQKETSTLPEAVPVFPFAKGSPFPLKKPLDVEEEKEPLENASVEEGERAKEDVEKHPYTEQNLDAAAPPASEHPYTTTSSATSAPPPPIPTSGISAPPPVPAVIPNIPPTPTRSAPPPIPGSVPVTQEVKTEDSVEKTKLAGNSSLQPPPPVPGSRPEPPEPTGTIMNAPPVPKASTLPPLPEAALKNKQSLTNADSSERAATSLQYSTLSHSQTPSLPRSHLPPPPPPPVPQTEAPPVRNSQLFASSSSSSQSPVPEFEPATAAQMDDLQPEIPAAQPDYPPEPRSIPFTAPPPPPPTVPVASRALEAGGIAAGTAPAQLQPRRTTSTDFAPRRNSLFSLDRVLAHHSPSDTWYTKGELPKQLKDAEVYFEVEKHEISKRYGRTVVYVDYYLLNKDLSSRLWELSFEKNDASTLLGWHGFSFEKPKPDIGALVRFSESLGSKAYRVAASSLNMDFDGQPDGLVSHVISQLPSSVVPPVAGKTFGATIYRNNDNIDIRKIEQIRPGDIFVVVKGRFEGKSSRLIRTKKVHELGFDGRPYVGFVASFDEQKMKLKVIEQTNNSVGVGSYRLGDFKSGKIRVFRFVERPYIGW</sequence>
<feature type="compositionally biased region" description="Basic and acidic residues" evidence="3">
    <location>
        <begin position="607"/>
        <end position="617"/>
    </location>
</feature>
<feature type="compositionally biased region" description="Basic and acidic residues" evidence="3">
    <location>
        <begin position="148"/>
        <end position="167"/>
    </location>
</feature>
<feature type="region of interest" description="Disordered" evidence="3">
    <location>
        <begin position="66"/>
        <end position="176"/>
    </location>
</feature>
<comment type="caution">
    <text evidence="5">The sequence shown here is derived from an EMBL/GenBank/DDBJ whole genome shotgun (WGS) entry which is preliminary data.</text>
</comment>
<dbReference type="PROSITE" id="PS50002">
    <property type="entry name" value="SH3"/>
    <property type="match status" value="1"/>
</dbReference>
<feature type="compositionally biased region" description="Gly residues" evidence="3">
    <location>
        <begin position="445"/>
        <end position="457"/>
    </location>
</feature>